<dbReference type="EMBL" id="JAIQCV010000007">
    <property type="protein sequence ID" value="KAH1082887.1"/>
    <property type="molecule type" value="Genomic_DNA"/>
</dbReference>
<protein>
    <submittedName>
        <fullName evidence="1">Uncharacterized protein</fullName>
    </submittedName>
</protein>
<keyword evidence="2" id="KW-1185">Reference proteome</keyword>
<sequence>MAGFDKVPVKQFSRWYDTCANALSKLASSVIIKQRGKFFLDYRDTPSYNVLQVLSLDQEETWMTTIIFTLQGKEIHMDRKELAKLQCRAVR</sequence>
<proteinExistence type="predicted"/>
<comment type="caution">
    <text evidence="1">The sequence shown here is derived from an EMBL/GenBank/DDBJ whole genome shotgun (WGS) entry which is preliminary data.</text>
</comment>
<dbReference type="OrthoDB" id="1113740at2759"/>
<accession>A0A9D3VIB9</accession>
<gene>
    <name evidence="1" type="ORF">J1N35_022648</name>
</gene>
<evidence type="ECO:0000313" key="2">
    <source>
        <dbReference type="Proteomes" id="UP000828251"/>
    </source>
</evidence>
<evidence type="ECO:0000313" key="1">
    <source>
        <dbReference type="EMBL" id="KAH1082887.1"/>
    </source>
</evidence>
<dbReference type="Proteomes" id="UP000828251">
    <property type="component" value="Unassembled WGS sequence"/>
</dbReference>
<name>A0A9D3VIB9_9ROSI</name>
<organism evidence="1 2">
    <name type="scientific">Gossypium stocksii</name>
    <dbReference type="NCBI Taxonomy" id="47602"/>
    <lineage>
        <taxon>Eukaryota</taxon>
        <taxon>Viridiplantae</taxon>
        <taxon>Streptophyta</taxon>
        <taxon>Embryophyta</taxon>
        <taxon>Tracheophyta</taxon>
        <taxon>Spermatophyta</taxon>
        <taxon>Magnoliopsida</taxon>
        <taxon>eudicotyledons</taxon>
        <taxon>Gunneridae</taxon>
        <taxon>Pentapetalae</taxon>
        <taxon>rosids</taxon>
        <taxon>malvids</taxon>
        <taxon>Malvales</taxon>
        <taxon>Malvaceae</taxon>
        <taxon>Malvoideae</taxon>
        <taxon>Gossypium</taxon>
    </lineage>
</organism>
<reference evidence="1 2" key="1">
    <citation type="journal article" date="2021" name="Plant Biotechnol. J.">
        <title>Multi-omics assisted identification of the key and species-specific regulatory components of drought-tolerant mechanisms in Gossypium stocksii.</title>
        <authorList>
            <person name="Yu D."/>
            <person name="Ke L."/>
            <person name="Zhang D."/>
            <person name="Wu Y."/>
            <person name="Sun Y."/>
            <person name="Mei J."/>
            <person name="Sun J."/>
            <person name="Sun Y."/>
        </authorList>
    </citation>
    <scope>NUCLEOTIDE SEQUENCE [LARGE SCALE GENOMIC DNA]</scope>
    <source>
        <strain evidence="2">cv. E1</strain>
        <tissue evidence="1">Leaf</tissue>
    </source>
</reference>
<dbReference type="AlphaFoldDB" id="A0A9D3VIB9"/>